<protein>
    <submittedName>
        <fullName evidence="2">Uncharacterized protein</fullName>
    </submittedName>
</protein>
<dbReference type="GeneID" id="94335521"/>
<evidence type="ECO:0000313" key="3">
    <source>
        <dbReference type="Proteomes" id="UP001214638"/>
    </source>
</evidence>
<dbReference type="Proteomes" id="UP001214638">
    <property type="component" value="Unassembled WGS sequence"/>
</dbReference>
<dbReference type="AlphaFoldDB" id="A0AAD9PNW3"/>
<evidence type="ECO:0000256" key="1">
    <source>
        <dbReference type="SAM" id="MobiDB-lite"/>
    </source>
</evidence>
<gene>
    <name evidence="2" type="ORF">BdWA1_001223</name>
</gene>
<dbReference type="RefSeq" id="XP_067805056.1">
    <property type="nucleotide sequence ID" value="XM_067946265.1"/>
</dbReference>
<reference evidence="2" key="1">
    <citation type="journal article" date="2023" name="Nat. Microbiol.">
        <title>Babesia duncani multi-omics identifies virulence factors and drug targets.</title>
        <authorList>
            <person name="Singh P."/>
            <person name="Lonardi S."/>
            <person name="Liang Q."/>
            <person name="Vydyam P."/>
            <person name="Khabirova E."/>
            <person name="Fang T."/>
            <person name="Gihaz S."/>
            <person name="Thekkiniath J."/>
            <person name="Munshi M."/>
            <person name="Abel S."/>
            <person name="Ciampossin L."/>
            <person name="Batugedara G."/>
            <person name="Gupta M."/>
            <person name="Lu X.M."/>
            <person name="Lenz T."/>
            <person name="Chakravarty S."/>
            <person name="Cornillot E."/>
            <person name="Hu Y."/>
            <person name="Ma W."/>
            <person name="Gonzalez L.M."/>
            <person name="Sanchez S."/>
            <person name="Estrada K."/>
            <person name="Sanchez-Flores A."/>
            <person name="Montero E."/>
            <person name="Harb O.S."/>
            <person name="Le Roch K.G."/>
            <person name="Mamoun C.B."/>
        </authorList>
    </citation>
    <scope>NUCLEOTIDE SEQUENCE</scope>
    <source>
        <strain evidence="2">WA1</strain>
    </source>
</reference>
<name>A0AAD9PNW3_9APIC</name>
<dbReference type="EMBL" id="JALLKP010000001">
    <property type="protein sequence ID" value="KAK2198214.1"/>
    <property type="molecule type" value="Genomic_DNA"/>
</dbReference>
<proteinExistence type="predicted"/>
<evidence type="ECO:0000313" key="2">
    <source>
        <dbReference type="EMBL" id="KAK2198214.1"/>
    </source>
</evidence>
<sequence>MSSNSIVSDSTPSIILDQGYFSIDVKEIVDCMNGKPLVYPAGCCNIAVGSNLDISNFKILVICAYNACKQHKFMVANRIISAIFACTLNSYEIAKILNHGDIQIFAGLLFIIYKTKDWIRLSHCLSLMATCSAILSHCKVCDLKSIRHQRIIKNLFKAIQKNRKQIDENGANDIQAIRHEFDLEYTLRNFVLLLLKNNVDLVRTMGPYLNGDDLFLRAVVAVSSQRIYGTDTTHIMYNTTLHSKCKRWRHCELIISFNNDKDHHVVMDMPLVTCTDIKENGDNYTNTDNMNTSVALGFHCDLAKCYKFTLVCKFTWAQDNEDLNRNLFQYYKSILDDKAMYKVEQPPKLEKMSIATIEVITIDIYLTLQIEQVLPEYLAMGRKSPINQKASEETSAKSVDTFQTLEHLNLVLRRQQQQQHVPRSIGKISNTCATESPSWGENLPCDTLPSQIKGIQDKSFMLKVFPKMSLAIVQLQGDHSFRISSLPQQASGSLIGLKEDVTTPSPCQAVTVLGRRIKRQRRIRKCLSRHCKQSQTKSGGRFRHDNNTKSKNSLKEHFSPIPRRLYTGRSSRYYRGWDFSCSVYKPAETRALEYALLIKSHLSKARMLMKHQREWQRRMIRHDFSRCTSNIERRLVLVLSRSAARWRNLNSGYLAQIHSLPGC</sequence>
<dbReference type="KEGG" id="bdw:94335521"/>
<accession>A0AAD9PNW3</accession>
<organism evidence="2 3">
    <name type="scientific">Babesia duncani</name>
    <dbReference type="NCBI Taxonomy" id="323732"/>
    <lineage>
        <taxon>Eukaryota</taxon>
        <taxon>Sar</taxon>
        <taxon>Alveolata</taxon>
        <taxon>Apicomplexa</taxon>
        <taxon>Aconoidasida</taxon>
        <taxon>Piroplasmida</taxon>
        <taxon>Babesiidae</taxon>
        <taxon>Babesia</taxon>
    </lineage>
</organism>
<comment type="caution">
    <text evidence="2">The sequence shown here is derived from an EMBL/GenBank/DDBJ whole genome shotgun (WGS) entry which is preliminary data.</text>
</comment>
<keyword evidence="3" id="KW-1185">Reference proteome</keyword>
<feature type="compositionally biased region" description="Basic and acidic residues" evidence="1">
    <location>
        <begin position="542"/>
        <end position="555"/>
    </location>
</feature>
<feature type="region of interest" description="Disordered" evidence="1">
    <location>
        <begin position="536"/>
        <end position="555"/>
    </location>
</feature>